<dbReference type="AlphaFoldDB" id="A0A4P7XKW1"/>
<dbReference type="Gene3D" id="1.10.8.590">
    <property type="match status" value="1"/>
</dbReference>
<keyword evidence="5" id="KW-0963">Cytoplasm</keyword>
<dbReference type="KEGG" id="hmi:soil367_08025"/>
<evidence type="ECO:0000256" key="5">
    <source>
        <dbReference type="RuleBase" id="RU362024"/>
    </source>
</evidence>
<evidence type="ECO:0000313" key="8">
    <source>
        <dbReference type="Proteomes" id="UP000298049"/>
    </source>
</evidence>
<dbReference type="NCBIfam" id="TIGR00050">
    <property type="entry name" value="rRNA_methyl_1"/>
    <property type="match status" value="1"/>
</dbReference>
<keyword evidence="3 7" id="KW-0808">Transferase</keyword>
<dbReference type="Proteomes" id="UP000298049">
    <property type="component" value="Chromosome"/>
</dbReference>
<dbReference type="EC" id="2.1.1.200" evidence="5"/>
<evidence type="ECO:0000256" key="2">
    <source>
        <dbReference type="ARBA" id="ARBA00022603"/>
    </source>
</evidence>
<dbReference type="InterPro" id="IPR029028">
    <property type="entry name" value="Alpha/beta_knot_MTases"/>
</dbReference>
<comment type="subcellular location">
    <subcellularLocation>
        <location evidence="5">Cytoplasm</location>
    </subcellularLocation>
</comment>
<dbReference type="CDD" id="cd18093">
    <property type="entry name" value="SpoU-like_TrmJ"/>
    <property type="match status" value="1"/>
</dbReference>
<feature type="domain" description="tRNA/rRNA methyltransferase SpoU type" evidence="6">
    <location>
        <begin position="5"/>
        <end position="155"/>
    </location>
</feature>
<dbReference type="GO" id="GO:0003723">
    <property type="term" value="F:RNA binding"/>
    <property type="evidence" value="ECO:0007669"/>
    <property type="project" value="InterPro"/>
</dbReference>
<reference evidence="7 8" key="1">
    <citation type="submission" date="2018-07" db="EMBL/GenBank/DDBJ databases">
        <title>Marsedoiliclastica nanhaica gen. nov. sp. nov., a novel marine hydrocarbonoclastic bacterium isolated from an in-situ enriched hydrocarbon-degrading consortium in deep-sea sediment.</title>
        <authorList>
            <person name="Dong C."/>
            <person name="Ma T."/>
            <person name="Liu R."/>
            <person name="Shao Z."/>
        </authorList>
    </citation>
    <scope>NUCLEOTIDE SEQUENCE [LARGE SCALE GENOMIC DNA]</scope>
    <source>
        <strain evidence="8">soil36-7</strain>
    </source>
</reference>
<evidence type="ECO:0000256" key="4">
    <source>
        <dbReference type="ARBA" id="ARBA00022691"/>
    </source>
</evidence>
<accession>A0A4P7XKW1</accession>
<keyword evidence="4 5" id="KW-0949">S-adenosyl-L-methionine</keyword>
<dbReference type="InterPro" id="IPR001537">
    <property type="entry name" value="SpoU_MeTrfase"/>
</dbReference>
<dbReference type="FunFam" id="3.40.1280.10:FF:000006">
    <property type="entry name" value="Uncharacterized tRNA/rRNA methyltransferase HI_0380"/>
    <property type="match status" value="1"/>
</dbReference>
<comment type="similarity">
    <text evidence="1">Belongs to the class IV-like SAM-binding methyltransferase superfamily. RNA methyltransferase TrmH family.</text>
</comment>
<gene>
    <name evidence="5" type="primary">trmJ</name>
    <name evidence="7" type="ORF">soil367_08025</name>
</gene>
<keyword evidence="5" id="KW-0819">tRNA processing</keyword>
<keyword evidence="2 5" id="KW-0489">Methyltransferase</keyword>
<comment type="catalytic activity">
    <reaction evidence="5">
        <text>cytidine(32) in tRNA + S-adenosyl-L-methionine = 2'-O-methylcytidine(32) in tRNA + S-adenosyl-L-homocysteine + H(+)</text>
        <dbReference type="Rhea" id="RHEA:42932"/>
        <dbReference type="Rhea" id="RHEA-COMP:10288"/>
        <dbReference type="Rhea" id="RHEA-COMP:10289"/>
        <dbReference type="ChEBI" id="CHEBI:15378"/>
        <dbReference type="ChEBI" id="CHEBI:57856"/>
        <dbReference type="ChEBI" id="CHEBI:59789"/>
        <dbReference type="ChEBI" id="CHEBI:74495"/>
        <dbReference type="ChEBI" id="CHEBI:82748"/>
        <dbReference type="EC" id="2.1.1.200"/>
    </reaction>
</comment>
<keyword evidence="8" id="KW-1185">Reference proteome</keyword>
<sequence>MLSHVSIVLVGTSHPGNIGAAARAMKNMGLQHLVLVSPDSFPHPDADSRASGAGDVLSGARVVSSLAEALADRTVVFGASARQRTLPWPVVEPAVAAKGAMAAAAQGGRVAFVFGREDSGLSNDELQRCHYHVQIPTVDGFSSLNLAMAVQVISYELRLELLGLLEKARGKARPSTRSADLMLSPRDEGWDVELASMEEVDQFLIHLEQVLVEIEFHDPDRPRQLLQRLRRLFLRAHPDRMEINILRGVLRNVQRKAAISDGNKPH</sequence>
<evidence type="ECO:0000256" key="1">
    <source>
        <dbReference type="ARBA" id="ARBA00007228"/>
    </source>
</evidence>
<dbReference type="SUPFAM" id="SSF75217">
    <property type="entry name" value="alpha/beta knot"/>
    <property type="match status" value="1"/>
</dbReference>
<dbReference type="OrthoDB" id="9806346at2"/>
<evidence type="ECO:0000259" key="6">
    <source>
        <dbReference type="Pfam" id="PF00588"/>
    </source>
</evidence>
<comment type="subunit">
    <text evidence="5">Homodimer.</text>
</comment>
<name>A0A4P7XKW1_9ALTE</name>
<comment type="function">
    <text evidence="5">Catalyzes the formation of 2'O-methylated cytidine (Cm32) or 2'O-methylated uridine (Um32) at position 32 in tRNA.</text>
</comment>
<dbReference type="GO" id="GO:0005829">
    <property type="term" value="C:cytosol"/>
    <property type="evidence" value="ECO:0007669"/>
    <property type="project" value="TreeGrafter"/>
</dbReference>
<dbReference type="GO" id="GO:0106339">
    <property type="term" value="F:tRNA (cytidine(32)-2'-O)-methyltransferase activity"/>
    <property type="evidence" value="ECO:0007669"/>
    <property type="project" value="RHEA"/>
</dbReference>
<protein>
    <recommendedName>
        <fullName evidence="5">tRNA (cytidine/uridine-2'-O-)-methyltransferase TrmJ</fullName>
        <ecNumber evidence="5">2.1.1.200</ecNumber>
    </recommendedName>
    <alternativeName>
        <fullName evidence="5">tRNA (cytidine(32)/uridine(32)-2'-O)-methyltransferase</fullName>
    </alternativeName>
    <alternativeName>
        <fullName evidence="5">tRNA Cm32/Um32 methyltransferase</fullName>
    </alternativeName>
</protein>
<evidence type="ECO:0000313" key="7">
    <source>
        <dbReference type="EMBL" id="QCF27876.1"/>
    </source>
</evidence>
<dbReference type="PANTHER" id="PTHR42786">
    <property type="entry name" value="TRNA/RRNA METHYLTRANSFERASE"/>
    <property type="match status" value="1"/>
</dbReference>
<dbReference type="Pfam" id="PF00588">
    <property type="entry name" value="SpoU_methylase"/>
    <property type="match status" value="1"/>
</dbReference>
<dbReference type="PANTHER" id="PTHR42786:SF2">
    <property type="entry name" value="TRNA (CYTIDINE_URIDINE-2'-O-)-METHYLTRANSFERASE TRMJ"/>
    <property type="match status" value="1"/>
</dbReference>
<dbReference type="GO" id="GO:0160206">
    <property type="term" value="F:tRNA (cytidine(32)/uridine(32)-2'-O)-methyltransferase activity"/>
    <property type="evidence" value="ECO:0007669"/>
    <property type="project" value="UniProtKB-EC"/>
</dbReference>
<dbReference type="PIRSF" id="PIRSF004808">
    <property type="entry name" value="LasT"/>
    <property type="match status" value="1"/>
</dbReference>
<proteinExistence type="inferred from homology"/>
<dbReference type="InterPro" id="IPR029026">
    <property type="entry name" value="tRNA_m1G_MTases_N"/>
</dbReference>
<dbReference type="GO" id="GO:0002128">
    <property type="term" value="P:tRNA nucleoside ribose methylation"/>
    <property type="evidence" value="ECO:0007669"/>
    <property type="project" value="TreeGrafter"/>
</dbReference>
<dbReference type="InterPro" id="IPR004384">
    <property type="entry name" value="RNA_MeTrfase_TrmJ/LasT"/>
</dbReference>
<evidence type="ECO:0000256" key="3">
    <source>
        <dbReference type="ARBA" id="ARBA00022679"/>
    </source>
</evidence>
<dbReference type="EMBL" id="CP031093">
    <property type="protein sequence ID" value="QCF27876.1"/>
    <property type="molecule type" value="Genomic_DNA"/>
</dbReference>
<comment type="catalytic activity">
    <reaction evidence="5">
        <text>uridine(32) in tRNA + S-adenosyl-L-methionine = 2'-O-methyluridine(32) in tRNA + S-adenosyl-L-homocysteine + H(+)</text>
        <dbReference type="Rhea" id="RHEA:42936"/>
        <dbReference type="Rhea" id="RHEA-COMP:10107"/>
        <dbReference type="Rhea" id="RHEA-COMP:10290"/>
        <dbReference type="ChEBI" id="CHEBI:15378"/>
        <dbReference type="ChEBI" id="CHEBI:57856"/>
        <dbReference type="ChEBI" id="CHEBI:59789"/>
        <dbReference type="ChEBI" id="CHEBI:65315"/>
        <dbReference type="ChEBI" id="CHEBI:74478"/>
        <dbReference type="EC" id="2.1.1.200"/>
    </reaction>
</comment>
<dbReference type="Gene3D" id="3.40.1280.10">
    <property type="match status" value="1"/>
</dbReference>
<organism evidence="7 8">
    <name type="scientific">Hydrocarboniclastica marina</name>
    <dbReference type="NCBI Taxonomy" id="2259620"/>
    <lineage>
        <taxon>Bacteria</taxon>
        <taxon>Pseudomonadati</taxon>
        <taxon>Pseudomonadota</taxon>
        <taxon>Gammaproteobacteria</taxon>
        <taxon>Alteromonadales</taxon>
        <taxon>Alteromonadaceae</taxon>
        <taxon>Hydrocarboniclastica</taxon>
    </lineage>
</organism>